<dbReference type="PANTHER" id="PTHR38011:SF2">
    <property type="entry name" value="BIFUNCTIONAL DEAMINASE-REDUCTASE DOMAIN PROTEIN"/>
    <property type="match status" value="1"/>
</dbReference>
<name>A0A7W8ZZ19_9MICO</name>
<dbReference type="InterPro" id="IPR024072">
    <property type="entry name" value="DHFR-like_dom_sf"/>
</dbReference>
<evidence type="ECO:0000313" key="3">
    <source>
        <dbReference type="Proteomes" id="UP000561726"/>
    </source>
</evidence>
<dbReference type="Proteomes" id="UP000561726">
    <property type="component" value="Unassembled WGS sequence"/>
</dbReference>
<organism evidence="2 3">
    <name type="scientific">Cryobacterium roopkundense</name>
    <dbReference type="NCBI Taxonomy" id="1001240"/>
    <lineage>
        <taxon>Bacteria</taxon>
        <taxon>Bacillati</taxon>
        <taxon>Actinomycetota</taxon>
        <taxon>Actinomycetes</taxon>
        <taxon>Micrococcales</taxon>
        <taxon>Microbacteriaceae</taxon>
        <taxon>Cryobacterium</taxon>
    </lineage>
</organism>
<dbReference type="Gene3D" id="3.40.430.10">
    <property type="entry name" value="Dihydrofolate Reductase, subunit A"/>
    <property type="match status" value="1"/>
</dbReference>
<dbReference type="AlphaFoldDB" id="A0A7W8ZZ19"/>
<dbReference type="Pfam" id="PF01872">
    <property type="entry name" value="RibD_C"/>
    <property type="match status" value="1"/>
</dbReference>
<sequence>MSILTITTFLSIDGIMQAPGGPDEDRSNGFDRGGWQVPFADDEGFGWVAEWFSQADCFLLGRKTYDIFANYWPRVTDAHHPVAGPLNALPKYVASSKLQDPLWQNTTVLRGKVVDQIRELKRRPGREIQVHGSGDLAQTLIEHDLIDEYRMWVYPVMLGAGKRLFPTHPLTKSLRLVETRITGTGVAVHVYRPAGAFTTGSFALSGAAQVARAVSSASASLA</sequence>
<dbReference type="EMBL" id="JACHBQ010000001">
    <property type="protein sequence ID" value="MBB5642555.1"/>
    <property type="molecule type" value="Genomic_DNA"/>
</dbReference>
<dbReference type="RefSeq" id="WP_084141140.1">
    <property type="nucleotide sequence ID" value="NZ_JACHBQ010000001.1"/>
</dbReference>
<dbReference type="PANTHER" id="PTHR38011">
    <property type="entry name" value="DIHYDROFOLATE REDUCTASE FAMILY PROTEIN (AFU_ORTHOLOGUE AFUA_8G06820)"/>
    <property type="match status" value="1"/>
</dbReference>
<dbReference type="OrthoDB" id="7342392at2"/>
<feature type="domain" description="Bacterial bifunctional deaminase-reductase C-terminal" evidence="1">
    <location>
        <begin position="4"/>
        <end position="187"/>
    </location>
</feature>
<dbReference type="SUPFAM" id="SSF53597">
    <property type="entry name" value="Dihydrofolate reductase-like"/>
    <property type="match status" value="1"/>
</dbReference>
<dbReference type="InterPro" id="IPR002734">
    <property type="entry name" value="RibDG_C"/>
</dbReference>
<accession>A0A7W8ZZ19</accession>
<gene>
    <name evidence="2" type="ORF">BJ997_003103</name>
</gene>
<dbReference type="GO" id="GO:0009231">
    <property type="term" value="P:riboflavin biosynthetic process"/>
    <property type="evidence" value="ECO:0007669"/>
    <property type="project" value="InterPro"/>
</dbReference>
<protein>
    <submittedName>
        <fullName evidence="2">Dihydrofolate reductase</fullName>
    </submittedName>
</protein>
<reference evidence="2 3" key="1">
    <citation type="submission" date="2020-08" db="EMBL/GenBank/DDBJ databases">
        <title>Sequencing the genomes of 1000 actinobacteria strains.</title>
        <authorList>
            <person name="Klenk H.-P."/>
        </authorList>
    </citation>
    <scope>NUCLEOTIDE SEQUENCE [LARGE SCALE GENOMIC DNA]</scope>
    <source>
        <strain evidence="2 3">DSM 21065</strain>
    </source>
</reference>
<evidence type="ECO:0000313" key="2">
    <source>
        <dbReference type="EMBL" id="MBB5642555.1"/>
    </source>
</evidence>
<dbReference type="InterPro" id="IPR050765">
    <property type="entry name" value="Riboflavin_Biosynth_HTPR"/>
</dbReference>
<dbReference type="GO" id="GO:0008703">
    <property type="term" value="F:5-amino-6-(5-phosphoribosylamino)uracil reductase activity"/>
    <property type="evidence" value="ECO:0007669"/>
    <property type="project" value="InterPro"/>
</dbReference>
<proteinExistence type="predicted"/>
<comment type="caution">
    <text evidence="2">The sequence shown here is derived from an EMBL/GenBank/DDBJ whole genome shotgun (WGS) entry which is preliminary data.</text>
</comment>
<evidence type="ECO:0000259" key="1">
    <source>
        <dbReference type="Pfam" id="PF01872"/>
    </source>
</evidence>